<dbReference type="SMART" id="SM01230">
    <property type="entry name" value="Gln-synt_C"/>
    <property type="match status" value="1"/>
</dbReference>
<dbReference type="EMBL" id="BJUK01000017">
    <property type="protein sequence ID" value="GEK47526.1"/>
    <property type="molecule type" value="Genomic_DNA"/>
</dbReference>
<accession>A0A510X7W4</accession>
<evidence type="ECO:0000313" key="8">
    <source>
        <dbReference type="Proteomes" id="UP000651738"/>
    </source>
</evidence>
<dbReference type="PANTHER" id="PTHR43785:SF14">
    <property type="entry name" value="GLUTAMINE SYNTHETASE"/>
    <property type="match status" value="1"/>
</dbReference>
<dbReference type="Pfam" id="PF00120">
    <property type="entry name" value="Gln-synt_C"/>
    <property type="match status" value="1"/>
</dbReference>
<dbReference type="RefSeq" id="WP_146802865.1">
    <property type="nucleotide sequence ID" value="NZ_BJUK01000017.1"/>
</dbReference>
<evidence type="ECO:0000259" key="4">
    <source>
        <dbReference type="PROSITE" id="PS51987"/>
    </source>
</evidence>
<dbReference type="OrthoDB" id="9789509at2"/>
<dbReference type="Proteomes" id="UP000651738">
    <property type="component" value="Unassembled WGS sequence"/>
</dbReference>
<dbReference type="EMBL" id="JAEDAF010000019">
    <property type="protein sequence ID" value="MBH8581664.1"/>
    <property type="molecule type" value="Genomic_DNA"/>
</dbReference>
<dbReference type="GO" id="GO:0004356">
    <property type="term" value="F:glutamine synthetase activity"/>
    <property type="evidence" value="ECO:0007669"/>
    <property type="project" value="InterPro"/>
</dbReference>
<evidence type="ECO:0000313" key="7">
    <source>
        <dbReference type="Proteomes" id="UP000321275"/>
    </source>
</evidence>
<dbReference type="Proteomes" id="UP000321275">
    <property type="component" value="Unassembled WGS sequence"/>
</dbReference>
<protein>
    <submittedName>
        <fullName evidence="5">Glutamine synthetase</fullName>
    </submittedName>
</protein>
<dbReference type="SUPFAM" id="SSF55931">
    <property type="entry name" value="Glutamine synthetase/guanido kinase"/>
    <property type="match status" value="1"/>
</dbReference>
<dbReference type="PANTHER" id="PTHR43785">
    <property type="entry name" value="GAMMA-GLUTAMYLPUTRESCINE SYNTHETASE"/>
    <property type="match status" value="1"/>
</dbReference>
<feature type="domain" description="GS catalytic" evidence="4">
    <location>
        <begin position="154"/>
        <end position="480"/>
    </location>
</feature>
<reference evidence="5 7" key="1">
    <citation type="submission" date="2019-07" db="EMBL/GenBank/DDBJ databases">
        <title>Whole genome shotgun sequence of Halomonas pacifica NBRC 102220.</title>
        <authorList>
            <person name="Hosoyama A."/>
            <person name="Uohara A."/>
            <person name="Ohji S."/>
            <person name="Ichikawa N."/>
        </authorList>
    </citation>
    <scope>NUCLEOTIDE SEQUENCE [LARGE SCALE GENOMIC DNA]</scope>
    <source>
        <strain evidence="5 7">NBRC 102220</strain>
    </source>
</reference>
<keyword evidence="1" id="KW-0436">Ligase</keyword>
<sequence length="480" mass="53022">MTSLTSTAQATSALDTALQAAPTTALDRHRETNNSAAVTQELSARIRDSGVEYLYYQVVTLTGRVVAKVVPAKHLLRNLDKGIQFHRTAISDLQCNRAGELLGGGAQAAEFTGMPDADSFQVLPWDRSIGSFFCRLYEPEHRTENGGSILATDPRGLLLDTHRRFVDETGLTLRTGLEPEMSWLGEKLDVKVRPGASPAYHLGNLELMRPIFKRVMEYAGAMGLDMIEGDYEDPGQLELNWMFDDCHLTADRMMTYRLICRQVAQEFGVKASFMPKPTTGSMGNGCHHNFSLWRGDENVLAEPGRRELHLTETGQHALGGLLAHAPGAMMIMASTVNSYKRYWDTGLFAPNCINWGMDNKTCTVRLSANGRLEFKVPDASVNPYLSHVMLLAAMRDGLKNELDPGAPDNSDSIPGAAGEIRYLPRTLGDAIAAFDQDAVIQGAMPAEMASLYRDLKADEWARYCAAVTDWEKSMYEDYLP</sequence>
<dbReference type="SUPFAM" id="SSF54368">
    <property type="entry name" value="Glutamine synthetase, N-terminal domain"/>
    <property type="match status" value="1"/>
</dbReference>
<name>A0A510X7W4_9GAMM</name>
<dbReference type="GO" id="GO:0006542">
    <property type="term" value="P:glutamine biosynthetic process"/>
    <property type="evidence" value="ECO:0007669"/>
    <property type="project" value="InterPro"/>
</dbReference>
<organism evidence="5 7">
    <name type="scientific">Bisbaumannia pacifica</name>
    <dbReference type="NCBI Taxonomy" id="77098"/>
    <lineage>
        <taxon>Bacteria</taxon>
        <taxon>Pseudomonadati</taxon>
        <taxon>Pseudomonadota</taxon>
        <taxon>Gammaproteobacteria</taxon>
        <taxon>Oceanospirillales</taxon>
        <taxon>Halomonadaceae</taxon>
        <taxon>Bisbaumannia</taxon>
    </lineage>
</organism>
<evidence type="ECO:0000256" key="2">
    <source>
        <dbReference type="PROSITE-ProRule" id="PRU01331"/>
    </source>
</evidence>
<proteinExistence type="inferred from homology"/>
<dbReference type="InterPro" id="IPR036651">
    <property type="entry name" value="Gln_synt_N_sf"/>
</dbReference>
<evidence type="ECO:0000256" key="3">
    <source>
        <dbReference type="RuleBase" id="RU000384"/>
    </source>
</evidence>
<comment type="caution">
    <text evidence="5">The sequence shown here is derived from an EMBL/GenBank/DDBJ whole genome shotgun (WGS) entry which is preliminary data.</text>
</comment>
<reference evidence="6 8" key="2">
    <citation type="submission" date="2020-12" db="EMBL/GenBank/DDBJ databases">
        <title>Draft genome sequence of Halomonas pacifica strain CARE-V15.</title>
        <authorList>
            <person name="Vignesh N."/>
            <person name="Thabitha A."/>
            <person name="Saravanan R."/>
            <person name="Manigandan V."/>
        </authorList>
    </citation>
    <scope>NUCLEOTIDE SEQUENCE [LARGE SCALE GENOMIC DNA]</scope>
    <source>
        <strain evidence="6 8">CARE-V15</strain>
    </source>
</reference>
<keyword evidence="7" id="KW-1185">Reference proteome</keyword>
<dbReference type="Gene3D" id="3.30.590.10">
    <property type="entry name" value="Glutamine synthetase/guanido kinase, catalytic domain"/>
    <property type="match status" value="1"/>
</dbReference>
<dbReference type="PROSITE" id="PS51987">
    <property type="entry name" value="GS_CATALYTIC"/>
    <property type="match status" value="1"/>
</dbReference>
<comment type="similarity">
    <text evidence="2 3">Belongs to the glutamine synthetase family.</text>
</comment>
<dbReference type="Gene3D" id="3.10.20.70">
    <property type="entry name" value="Glutamine synthetase, N-terminal domain"/>
    <property type="match status" value="1"/>
</dbReference>
<dbReference type="InterPro" id="IPR008146">
    <property type="entry name" value="Gln_synth_cat_dom"/>
</dbReference>
<gene>
    <name evidence="5" type="ORF">HPA02_18090</name>
    <name evidence="6" type="ORF">I7V36_16305</name>
</gene>
<evidence type="ECO:0000256" key="1">
    <source>
        <dbReference type="ARBA" id="ARBA00022598"/>
    </source>
</evidence>
<dbReference type="AlphaFoldDB" id="A0A510X7W4"/>
<dbReference type="InterPro" id="IPR014746">
    <property type="entry name" value="Gln_synth/guanido_kin_cat_dom"/>
</dbReference>
<evidence type="ECO:0000313" key="5">
    <source>
        <dbReference type="EMBL" id="GEK47526.1"/>
    </source>
</evidence>
<evidence type="ECO:0000313" key="6">
    <source>
        <dbReference type="EMBL" id="MBH8581664.1"/>
    </source>
</evidence>